<accession>A0ABM7NZY1</accession>
<dbReference type="Pfam" id="PF02321">
    <property type="entry name" value="OEP"/>
    <property type="match status" value="1"/>
</dbReference>
<dbReference type="Proteomes" id="UP001319045">
    <property type="component" value="Chromosome"/>
</dbReference>
<protein>
    <submittedName>
        <fullName evidence="8">TolC family protein</fullName>
    </submittedName>
</protein>
<sequence>MILPIHAQKIYTLKECRDLAMQNNVKIKDAKLGVSQALETEKNAFSKYLPTVTAGALYFQASDYMIKKDVSLSAEEQGKLGAIVSQMGLNPAALAALPSSYSFNMLKNGAMAQIMAMEPIYAGGQITAGNKLAKLQTDVKKLQIRQSEDEIISTTETYYNQLLTLYGKLKTIEKADAQLKRIHNDAENAYKAGLSTKKDMLTVELKQNELLGNRLKVENGIKLCKMVLAQYIGMNGEEVMIDTTLTNNIPEPSTYLVDHASALNNKVESQLLDKNVEANKLQTKLKKGALLPTVSVGAVGLYHDLMGNGQANVVGMATVSIPISGWWSGNHEVKHQKIAEQIARQDRDDNRQLLMIQMQSAYNDLDNSYRQILVARKSIEQSTENLRLNEDYYKAGTATMSDLLDAQTSNQQSLDKYTETVCNYLDCKTAYFIATGRDAE</sequence>
<name>A0ABM7NZY1_9BACT</name>
<evidence type="ECO:0000256" key="3">
    <source>
        <dbReference type="ARBA" id="ARBA00022448"/>
    </source>
</evidence>
<dbReference type="Gene3D" id="1.20.1600.10">
    <property type="entry name" value="Outer membrane efflux proteins (OEP)"/>
    <property type="match status" value="1"/>
</dbReference>
<evidence type="ECO:0000256" key="7">
    <source>
        <dbReference type="ARBA" id="ARBA00023237"/>
    </source>
</evidence>
<evidence type="ECO:0000256" key="1">
    <source>
        <dbReference type="ARBA" id="ARBA00004442"/>
    </source>
</evidence>
<organism evidence="8 9">
    <name type="scientific">Prevotella herbatica</name>
    <dbReference type="NCBI Taxonomy" id="2801997"/>
    <lineage>
        <taxon>Bacteria</taxon>
        <taxon>Pseudomonadati</taxon>
        <taxon>Bacteroidota</taxon>
        <taxon>Bacteroidia</taxon>
        <taxon>Bacteroidales</taxon>
        <taxon>Prevotellaceae</taxon>
        <taxon>Prevotella</taxon>
    </lineage>
</organism>
<dbReference type="PANTHER" id="PTHR30026:SF20">
    <property type="entry name" value="OUTER MEMBRANE PROTEIN TOLC"/>
    <property type="match status" value="1"/>
</dbReference>
<comment type="similarity">
    <text evidence="2">Belongs to the outer membrane factor (OMF) (TC 1.B.17) family.</text>
</comment>
<proteinExistence type="inferred from homology"/>
<dbReference type="EMBL" id="AP024484">
    <property type="protein sequence ID" value="BCS86034.1"/>
    <property type="molecule type" value="Genomic_DNA"/>
</dbReference>
<gene>
    <name evidence="8" type="ORF">prwr041_19270</name>
</gene>
<comment type="subcellular location">
    <subcellularLocation>
        <location evidence="1">Cell outer membrane</location>
    </subcellularLocation>
</comment>
<reference evidence="8 9" key="1">
    <citation type="journal article" date="2022" name="Int. J. Syst. Evol. Microbiol.">
        <title>Prevotella herbatica sp. nov., a plant polysaccharide-decomposing anaerobic bacterium isolated from a methanogenic reactor.</title>
        <authorList>
            <person name="Uek A."/>
            <person name="Tonouchi A."/>
            <person name="Kaku N."/>
            <person name="Ueki K."/>
        </authorList>
    </citation>
    <scope>NUCLEOTIDE SEQUENCE [LARGE SCALE GENOMIC DNA]</scope>
    <source>
        <strain evidence="8 9">WR041</strain>
    </source>
</reference>
<evidence type="ECO:0000256" key="5">
    <source>
        <dbReference type="ARBA" id="ARBA00022692"/>
    </source>
</evidence>
<keyword evidence="6" id="KW-0472">Membrane</keyword>
<evidence type="ECO:0000313" key="9">
    <source>
        <dbReference type="Proteomes" id="UP001319045"/>
    </source>
</evidence>
<dbReference type="InterPro" id="IPR051906">
    <property type="entry name" value="TolC-like"/>
</dbReference>
<keyword evidence="9" id="KW-1185">Reference proteome</keyword>
<keyword evidence="5" id="KW-0812">Transmembrane</keyword>
<dbReference type="PANTHER" id="PTHR30026">
    <property type="entry name" value="OUTER MEMBRANE PROTEIN TOLC"/>
    <property type="match status" value="1"/>
</dbReference>
<evidence type="ECO:0000256" key="6">
    <source>
        <dbReference type="ARBA" id="ARBA00023136"/>
    </source>
</evidence>
<dbReference type="InterPro" id="IPR003423">
    <property type="entry name" value="OMP_efflux"/>
</dbReference>
<evidence type="ECO:0000256" key="4">
    <source>
        <dbReference type="ARBA" id="ARBA00022452"/>
    </source>
</evidence>
<dbReference type="SUPFAM" id="SSF56954">
    <property type="entry name" value="Outer membrane efflux proteins (OEP)"/>
    <property type="match status" value="1"/>
</dbReference>
<evidence type="ECO:0000313" key="8">
    <source>
        <dbReference type="EMBL" id="BCS86034.1"/>
    </source>
</evidence>
<evidence type="ECO:0000256" key="2">
    <source>
        <dbReference type="ARBA" id="ARBA00007613"/>
    </source>
</evidence>
<keyword evidence="7" id="KW-0998">Cell outer membrane</keyword>
<keyword evidence="3" id="KW-0813">Transport</keyword>
<keyword evidence="4" id="KW-1134">Transmembrane beta strand</keyword>